<keyword evidence="1" id="KW-0547">Nucleotide-binding</keyword>
<proteinExistence type="predicted"/>
<gene>
    <name evidence="1" type="primary">SNQ2_1</name>
    <name evidence="1" type="ORF">H4S07_001022</name>
</gene>
<reference evidence="1" key="1">
    <citation type="submission" date="2022-07" db="EMBL/GenBank/DDBJ databases">
        <title>Phylogenomic reconstructions and comparative analyses of Kickxellomycotina fungi.</title>
        <authorList>
            <person name="Reynolds N.K."/>
            <person name="Stajich J.E."/>
            <person name="Barry K."/>
            <person name="Grigoriev I.V."/>
            <person name="Crous P."/>
            <person name="Smith M.E."/>
        </authorList>
    </citation>
    <scope>NUCLEOTIDE SEQUENCE</scope>
    <source>
        <strain evidence="1">CBS 102833</strain>
    </source>
</reference>
<name>A0ACC1LPI5_9FUNG</name>
<dbReference type="EMBL" id="JANBUP010000126">
    <property type="protein sequence ID" value="KAJ2812967.1"/>
    <property type="molecule type" value="Genomic_DNA"/>
</dbReference>
<keyword evidence="1" id="KW-0067">ATP-binding</keyword>
<accession>A0ACC1LPI5</accession>
<dbReference type="Proteomes" id="UP001140096">
    <property type="component" value="Unassembled WGS sequence"/>
</dbReference>
<keyword evidence="2" id="KW-1185">Reference proteome</keyword>
<protein>
    <submittedName>
        <fullName evidence="1">ATP-binding cassette transporter snq2</fullName>
    </submittedName>
</protein>
<comment type="caution">
    <text evidence="1">The sequence shown here is derived from an EMBL/GenBank/DDBJ whole genome shotgun (WGS) entry which is preliminary data.</text>
</comment>
<evidence type="ECO:0000313" key="1">
    <source>
        <dbReference type="EMBL" id="KAJ2812967.1"/>
    </source>
</evidence>
<organism evidence="1 2">
    <name type="scientific">Coemansia furcata</name>
    <dbReference type="NCBI Taxonomy" id="417177"/>
    <lineage>
        <taxon>Eukaryota</taxon>
        <taxon>Fungi</taxon>
        <taxon>Fungi incertae sedis</taxon>
        <taxon>Zoopagomycota</taxon>
        <taxon>Kickxellomycotina</taxon>
        <taxon>Kickxellomycetes</taxon>
        <taxon>Kickxellales</taxon>
        <taxon>Kickxellaceae</taxon>
        <taxon>Coemansia</taxon>
    </lineage>
</organism>
<evidence type="ECO:0000313" key="2">
    <source>
        <dbReference type="Proteomes" id="UP001140096"/>
    </source>
</evidence>
<sequence length="108" mass="12341">MGFFLAFYWTASLNTLSDCFGYFYFAYVILGLFLLTLVQAIMAFLPNDIVAMLFNPIFTSMIILFCGVTTKDLHSSQVYYRLSEFFTFNPPSNQTCAIHQKHGGYLSL</sequence>